<dbReference type="AlphaFoldDB" id="A0A917E8I2"/>
<feature type="chain" id="PRO_5037679266" description="Secretion system C-terminal sorting domain-containing protein" evidence="2">
    <location>
        <begin position="19"/>
        <end position="293"/>
    </location>
</feature>
<proteinExistence type="predicted"/>
<evidence type="ECO:0000256" key="2">
    <source>
        <dbReference type="SAM" id="SignalP"/>
    </source>
</evidence>
<keyword evidence="1 2" id="KW-0732">Signal</keyword>
<dbReference type="RefSeq" id="WP_188405617.1">
    <property type="nucleotide sequence ID" value="NZ_BMGL01000004.1"/>
</dbReference>
<dbReference type="NCBIfam" id="TIGR04183">
    <property type="entry name" value="Por_Secre_tail"/>
    <property type="match status" value="1"/>
</dbReference>
<sequence>MKAKLLLFFLILGVSAYAQSITISQNNNPNIVEDSGVACRVNETEVDEDAGLFLGMFFDNYFARAFDLENDHGIDTDFTITSIEVGQGFGRNIQVEINVYTANTTDLTDENLSLTLLQSEDIFIIEQANGTVLFVPTNIEIEAGEIVVVEIFAPNSGTATDEEFFIGTNTSGQTGPPFLKAPGCQINEYVDISTFGLGDQAYLINIVGQETLSINQTELDKIEVYPNPVANQVHLNLPAGMVLERSSLTDMGGKLRPAQFTNGVLDASHLASGQYILTLQTSAGSYTHKLLKK</sequence>
<dbReference type="Proteomes" id="UP000599688">
    <property type="component" value="Unassembled WGS sequence"/>
</dbReference>
<gene>
    <name evidence="4" type="ORF">GCM10010831_09050</name>
</gene>
<reference evidence="4 5" key="1">
    <citation type="journal article" date="2014" name="Int. J. Syst. Evol. Microbiol.">
        <title>Complete genome sequence of Corynebacterium casei LMG S-19264T (=DSM 44701T), isolated from a smear-ripened cheese.</title>
        <authorList>
            <consortium name="US DOE Joint Genome Institute (JGI-PGF)"/>
            <person name="Walter F."/>
            <person name="Albersmeier A."/>
            <person name="Kalinowski J."/>
            <person name="Ruckert C."/>
        </authorList>
    </citation>
    <scope>NUCLEOTIDE SEQUENCE [LARGE SCALE GENOMIC DNA]</scope>
    <source>
        <strain evidence="4 5">CGMCC 1.12925</strain>
    </source>
</reference>
<organism evidence="4 5">
    <name type="scientific">Psychroflexus salis</name>
    <dbReference type="NCBI Taxonomy" id="1526574"/>
    <lineage>
        <taxon>Bacteria</taxon>
        <taxon>Pseudomonadati</taxon>
        <taxon>Bacteroidota</taxon>
        <taxon>Flavobacteriia</taxon>
        <taxon>Flavobacteriales</taxon>
        <taxon>Flavobacteriaceae</taxon>
        <taxon>Psychroflexus</taxon>
    </lineage>
</organism>
<evidence type="ECO:0000259" key="3">
    <source>
        <dbReference type="Pfam" id="PF18962"/>
    </source>
</evidence>
<feature type="domain" description="Secretion system C-terminal sorting" evidence="3">
    <location>
        <begin position="224"/>
        <end position="290"/>
    </location>
</feature>
<feature type="signal peptide" evidence="2">
    <location>
        <begin position="1"/>
        <end position="18"/>
    </location>
</feature>
<dbReference type="Pfam" id="PF18962">
    <property type="entry name" value="Por_Secre_tail"/>
    <property type="match status" value="1"/>
</dbReference>
<accession>A0A917E8I2</accession>
<evidence type="ECO:0000313" key="5">
    <source>
        <dbReference type="Proteomes" id="UP000599688"/>
    </source>
</evidence>
<keyword evidence="5" id="KW-1185">Reference proteome</keyword>
<evidence type="ECO:0000256" key="1">
    <source>
        <dbReference type="ARBA" id="ARBA00022729"/>
    </source>
</evidence>
<name>A0A917E8I2_9FLAO</name>
<protein>
    <recommendedName>
        <fullName evidence="3">Secretion system C-terminal sorting domain-containing protein</fullName>
    </recommendedName>
</protein>
<evidence type="ECO:0000313" key="4">
    <source>
        <dbReference type="EMBL" id="GGE09717.1"/>
    </source>
</evidence>
<dbReference type="EMBL" id="BMGL01000004">
    <property type="protein sequence ID" value="GGE09717.1"/>
    <property type="molecule type" value="Genomic_DNA"/>
</dbReference>
<dbReference type="InterPro" id="IPR026444">
    <property type="entry name" value="Secre_tail"/>
</dbReference>
<comment type="caution">
    <text evidence="4">The sequence shown here is derived from an EMBL/GenBank/DDBJ whole genome shotgun (WGS) entry which is preliminary data.</text>
</comment>